<dbReference type="Pfam" id="PF02769">
    <property type="entry name" value="AIRS_C"/>
    <property type="match status" value="1"/>
</dbReference>
<evidence type="ECO:0000256" key="4">
    <source>
        <dbReference type="ARBA" id="ARBA00022840"/>
    </source>
</evidence>
<dbReference type="Proteomes" id="UP000198658">
    <property type="component" value="Unassembled WGS sequence"/>
</dbReference>
<sequence>MQDYPNYQDIVLVGGGHAHAIVLQMWAMNPLPGARLTLVSPQVQTAYSGMLPGLVAGHYHLDETHIDLVRLCRAAGARFIQACAHYIDPQARKVSLLGRPDLDYDLVSLDVGATPARELPGSELAIPIKPIDHFYRYWQQLQKRVQKSRAPMKLGVVGGGAGGCELAMAMAHALEEQVYSGRLQIHLVHAGERLPDGYPYLARKLVARELNRLGVQQHRNWPVAAITEQGVRGENGEALELDQVLLCTNACAPPWLATSGLPLDKQGFVLVDEQLRAQGHEHIFAAGDVASFSRSPLPKAGVYAVRQGPVLFHNLRATLTGRPLKCYRPQTDFLSLLSCGDKRAVATRNGVAAVGGALWRWKDHIDRTFMQRFSALPVTMEEVSPKRPREIVDGRYGVSLAAMRCNGCGAKVGAEILQRALQKLPVQQSGVLLRGVGDDAAVMELPQGKLLVQSSDQLRTPVADPWLFGRLAALHALSDLFAMHARPVTAQALVTLPLAGAEITERDLQQLLAGAVYELNRHQCALSGGHTAEGAEMQLGLTVNGIADPDQLLEKTGARAGDCLILSKPLGVGTILAAEGIGEAPGRWLQQAVETMLHSNAAAADLFALYGAHALTDITGFGLLGHLLEMLDGSGPLGATLIAERLPLIAGAAHCAEHGWLSSLQPQNAAAYAYVDNPQEWQQLPQWDLLIDPQTCGGLLAAVPAERAEGCLQALQQAGYSDAAIIGAVTPADRPQAPIRLRRKADWRELIAREAETVQGQI</sequence>
<keyword evidence="5" id="KW-0711">Selenium</keyword>
<evidence type="ECO:0000313" key="9">
    <source>
        <dbReference type="EMBL" id="SEA08213.1"/>
    </source>
</evidence>
<dbReference type="STRING" id="658218.SAMN05216562_1628"/>
<evidence type="ECO:0000259" key="7">
    <source>
        <dbReference type="Pfam" id="PF02769"/>
    </source>
</evidence>
<dbReference type="InterPro" id="IPR016188">
    <property type="entry name" value="PurM-like_N"/>
</dbReference>
<dbReference type="InterPro" id="IPR017584">
    <property type="entry name" value="Pyridine_nucleo_diS_OxRdtase_N"/>
</dbReference>
<dbReference type="PANTHER" id="PTHR10256">
    <property type="entry name" value="SELENIDE, WATER DIKINASE"/>
    <property type="match status" value="1"/>
</dbReference>
<dbReference type="OrthoDB" id="9767928at2"/>
<dbReference type="SUPFAM" id="SSF56042">
    <property type="entry name" value="PurM C-terminal domain-like"/>
    <property type="match status" value="1"/>
</dbReference>
<keyword evidence="10" id="KW-1185">Reference proteome</keyword>
<dbReference type="InterPro" id="IPR036188">
    <property type="entry name" value="FAD/NAD-bd_sf"/>
</dbReference>
<keyword evidence="1" id="KW-0808">Transferase</keyword>
<dbReference type="GO" id="GO:0004756">
    <property type="term" value="F:selenide, water dikinase activity"/>
    <property type="evidence" value="ECO:0007669"/>
    <property type="project" value="TreeGrafter"/>
</dbReference>
<feature type="domain" description="PurM-like N-terminal" evidence="6">
    <location>
        <begin position="437"/>
        <end position="546"/>
    </location>
</feature>
<dbReference type="CDD" id="cd02195">
    <property type="entry name" value="SelD"/>
    <property type="match status" value="1"/>
</dbReference>
<feature type="domain" description="PurM-like C-terminal" evidence="7">
    <location>
        <begin position="559"/>
        <end position="735"/>
    </location>
</feature>
<dbReference type="Pfam" id="PF00586">
    <property type="entry name" value="AIRS"/>
    <property type="match status" value="1"/>
</dbReference>
<reference evidence="10" key="1">
    <citation type="submission" date="2016-10" db="EMBL/GenBank/DDBJ databases">
        <authorList>
            <person name="Varghese N."/>
            <person name="Submissions S."/>
        </authorList>
    </citation>
    <scope>NUCLEOTIDE SEQUENCE [LARGE SCALE GENOMIC DNA]</scope>
    <source>
        <strain evidence="10">CGMCC 1.10657</strain>
    </source>
</reference>
<dbReference type="InterPro" id="IPR023753">
    <property type="entry name" value="FAD/NAD-binding_dom"/>
</dbReference>
<dbReference type="EMBL" id="FNQO01000002">
    <property type="protein sequence ID" value="SEA08213.1"/>
    <property type="molecule type" value="Genomic_DNA"/>
</dbReference>
<dbReference type="PRINTS" id="PR00368">
    <property type="entry name" value="FADPNR"/>
</dbReference>
<evidence type="ECO:0000313" key="10">
    <source>
        <dbReference type="Proteomes" id="UP000198658"/>
    </source>
</evidence>
<evidence type="ECO:0000256" key="5">
    <source>
        <dbReference type="ARBA" id="ARBA00023266"/>
    </source>
</evidence>
<gene>
    <name evidence="9" type="ORF">SAMN05216562_1628</name>
</gene>
<feature type="domain" description="FAD/NAD(P)-binding" evidence="8">
    <location>
        <begin position="9"/>
        <end position="308"/>
    </location>
</feature>
<evidence type="ECO:0000256" key="2">
    <source>
        <dbReference type="ARBA" id="ARBA00022741"/>
    </source>
</evidence>
<dbReference type="GO" id="GO:0005737">
    <property type="term" value="C:cytoplasm"/>
    <property type="evidence" value="ECO:0007669"/>
    <property type="project" value="TreeGrafter"/>
</dbReference>
<protein>
    <submittedName>
        <fullName evidence="9">Selenophosphate synthase</fullName>
    </submittedName>
</protein>
<dbReference type="InterPro" id="IPR004536">
    <property type="entry name" value="SPS/SelD"/>
</dbReference>
<evidence type="ECO:0000259" key="8">
    <source>
        <dbReference type="Pfam" id="PF07992"/>
    </source>
</evidence>
<dbReference type="InterPro" id="IPR036921">
    <property type="entry name" value="PurM-like_N_sf"/>
</dbReference>
<evidence type="ECO:0000256" key="3">
    <source>
        <dbReference type="ARBA" id="ARBA00022777"/>
    </source>
</evidence>
<dbReference type="RefSeq" id="WP_091387101.1">
    <property type="nucleotide sequence ID" value="NZ_FNQO01000002.1"/>
</dbReference>
<dbReference type="GO" id="GO:0005524">
    <property type="term" value="F:ATP binding"/>
    <property type="evidence" value="ECO:0007669"/>
    <property type="project" value="UniProtKB-KW"/>
</dbReference>
<dbReference type="GO" id="GO:0016260">
    <property type="term" value="P:selenocysteine biosynthetic process"/>
    <property type="evidence" value="ECO:0007669"/>
    <property type="project" value="TreeGrafter"/>
</dbReference>
<dbReference type="Gene3D" id="3.90.650.10">
    <property type="entry name" value="PurM-like C-terminal domain"/>
    <property type="match status" value="1"/>
</dbReference>
<dbReference type="AlphaFoldDB" id="A0A1H3Y9G8"/>
<keyword evidence="3" id="KW-0418">Kinase</keyword>
<evidence type="ECO:0000256" key="1">
    <source>
        <dbReference type="ARBA" id="ARBA00022679"/>
    </source>
</evidence>
<dbReference type="NCBIfam" id="TIGR00476">
    <property type="entry name" value="selD"/>
    <property type="match status" value="1"/>
</dbReference>
<keyword evidence="4" id="KW-0067">ATP-binding</keyword>
<dbReference type="NCBIfam" id="TIGR03169">
    <property type="entry name" value="Nterm_to_SelD"/>
    <property type="match status" value="1"/>
</dbReference>
<dbReference type="InterPro" id="IPR010918">
    <property type="entry name" value="PurM-like_C_dom"/>
</dbReference>
<dbReference type="InterPro" id="IPR036676">
    <property type="entry name" value="PurM-like_C_sf"/>
</dbReference>
<dbReference type="PANTHER" id="PTHR10256:SF0">
    <property type="entry name" value="INACTIVE SELENIDE, WATER DIKINASE-LIKE PROTEIN-RELATED"/>
    <property type="match status" value="1"/>
</dbReference>
<dbReference type="SUPFAM" id="SSF51905">
    <property type="entry name" value="FAD/NAD(P)-binding domain"/>
    <property type="match status" value="2"/>
</dbReference>
<organism evidence="9 10">
    <name type="scientific">Microbulbifer marinus</name>
    <dbReference type="NCBI Taxonomy" id="658218"/>
    <lineage>
        <taxon>Bacteria</taxon>
        <taxon>Pseudomonadati</taxon>
        <taxon>Pseudomonadota</taxon>
        <taxon>Gammaproteobacteria</taxon>
        <taxon>Cellvibrionales</taxon>
        <taxon>Microbulbiferaceae</taxon>
        <taxon>Microbulbifer</taxon>
    </lineage>
</organism>
<dbReference type="Gene3D" id="3.50.50.100">
    <property type="match status" value="1"/>
</dbReference>
<proteinExistence type="predicted"/>
<dbReference type="GO" id="GO:0016491">
    <property type="term" value="F:oxidoreductase activity"/>
    <property type="evidence" value="ECO:0007669"/>
    <property type="project" value="InterPro"/>
</dbReference>
<accession>A0A1H3Y9G8</accession>
<dbReference type="Pfam" id="PF07992">
    <property type="entry name" value="Pyr_redox_2"/>
    <property type="match status" value="1"/>
</dbReference>
<dbReference type="SUPFAM" id="SSF55326">
    <property type="entry name" value="PurM N-terminal domain-like"/>
    <property type="match status" value="1"/>
</dbReference>
<keyword evidence="2" id="KW-0547">Nucleotide-binding</keyword>
<name>A0A1H3Y9G8_9GAMM</name>
<evidence type="ECO:0000259" key="6">
    <source>
        <dbReference type="Pfam" id="PF00586"/>
    </source>
</evidence>
<dbReference type="Gene3D" id="3.30.1330.10">
    <property type="entry name" value="PurM-like, N-terminal domain"/>
    <property type="match status" value="1"/>
</dbReference>